<comment type="caution">
    <text evidence="1">The sequence shown here is derived from an EMBL/GenBank/DDBJ whole genome shotgun (WGS) entry which is preliminary data.</text>
</comment>
<evidence type="ECO:0008006" key="3">
    <source>
        <dbReference type="Google" id="ProtNLM"/>
    </source>
</evidence>
<dbReference type="NCBIfam" id="NF041023">
    <property type="entry name" value="PP0621_fam"/>
    <property type="match status" value="1"/>
</dbReference>
<name>A0A4Z0BY18_9BURK</name>
<reference evidence="1 2" key="1">
    <citation type="submission" date="2019-03" db="EMBL/GenBank/DDBJ databases">
        <title>Ramlibacter sp. 18x22-1, whole genome shotgun sequence.</title>
        <authorList>
            <person name="Zhang X."/>
            <person name="Feng G."/>
            <person name="Zhu H."/>
        </authorList>
    </citation>
    <scope>NUCLEOTIDE SEQUENCE [LARGE SCALE GENOMIC DNA]</scope>
    <source>
        <strain evidence="1 2">18x22-1</strain>
    </source>
</reference>
<keyword evidence="2" id="KW-1185">Reference proteome</keyword>
<evidence type="ECO:0000313" key="1">
    <source>
        <dbReference type="EMBL" id="TFZ04153.1"/>
    </source>
</evidence>
<dbReference type="EMBL" id="SMLK01000002">
    <property type="protein sequence ID" value="TFZ04153.1"/>
    <property type="molecule type" value="Genomic_DNA"/>
</dbReference>
<dbReference type="InterPro" id="IPR049708">
    <property type="entry name" value="PP0621-like"/>
</dbReference>
<dbReference type="AlphaFoldDB" id="A0A4Z0BY18"/>
<organism evidence="1 2">
    <name type="scientific">Ramlibacter humi</name>
    <dbReference type="NCBI Taxonomy" id="2530451"/>
    <lineage>
        <taxon>Bacteria</taxon>
        <taxon>Pseudomonadati</taxon>
        <taxon>Pseudomonadota</taxon>
        <taxon>Betaproteobacteria</taxon>
        <taxon>Burkholderiales</taxon>
        <taxon>Comamonadaceae</taxon>
        <taxon>Ramlibacter</taxon>
    </lineage>
</organism>
<dbReference type="OrthoDB" id="9814432at2"/>
<accession>A0A4Z0BY18</accession>
<dbReference type="RefSeq" id="WP_135249776.1">
    <property type="nucleotide sequence ID" value="NZ_SMLK01000002.1"/>
</dbReference>
<proteinExistence type="predicted"/>
<sequence>MKFLLLAVVLWIAWSVWRSNRVRREPDPPSSAKSTPALPQDMVRCPVCSLHLPRPDAVAGTSGKLYCCAEHRRSGGD</sequence>
<protein>
    <recommendedName>
        <fullName evidence="3">Preprotein translocase subunit YajC</fullName>
    </recommendedName>
</protein>
<evidence type="ECO:0000313" key="2">
    <source>
        <dbReference type="Proteomes" id="UP000297839"/>
    </source>
</evidence>
<dbReference type="Proteomes" id="UP000297839">
    <property type="component" value="Unassembled WGS sequence"/>
</dbReference>
<gene>
    <name evidence="1" type="ORF">EZ216_08145</name>
</gene>